<feature type="region of interest" description="Disordered" evidence="1">
    <location>
        <begin position="1"/>
        <end position="26"/>
    </location>
</feature>
<protein>
    <submittedName>
        <fullName evidence="2">Uncharacterized protein</fullName>
    </submittedName>
</protein>
<accession>B0MLE3</accession>
<gene>
    <name evidence="2" type="ORF">EUBSIR_00632</name>
</gene>
<keyword evidence="3" id="KW-1185">Reference proteome</keyword>
<organism evidence="2 3">
    <name type="scientific">[Eubacterium] siraeum DSM 15702</name>
    <dbReference type="NCBI Taxonomy" id="428128"/>
    <lineage>
        <taxon>Bacteria</taxon>
        <taxon>Bacillati</taxon>
        <taxon>Bacillota</taxon>
        <taxon>Clostridia</taxon>
        <taxon>Eubacteriales</taxon>
        <taxon>Oscillospiraceae</taxon>
        <taxon>Oscillospiraceae incertae sedis</taxon>
    </lineage>
</organism>
<evidence type="ECO:0000256" key="1">
    <source>
        <dbReference type="SAM" id="MobiDB-lite"/>
    </source>
</evidence>
<reference evidence="2" key="2">
    <citation type="submission" date="2014-06" db="EMBL/GenBank/DDBJ databases">
        <title>Draft genome sequence of Eubacterium siraeum (DSM 15702).</title>
        <authorList>
            <person name="Sudarsanam P."/>
            <person name="Ley R."/>
            <person name="Guruge J."/>
            <person name="Turnbaugh P.J."/>
            <person name="Mahowald M."/>
            <person name="Liep D."/>
            <person name="Gordon J."/>
        </authorList>
    </citation>
    <scope>NUCLEOTIDE SEQUENCE</scope>
    <source>
        <strain evidence="2">DSM 15702</strain>
    </source>
</reference>
<dbReference type="AlphaFoldDB" id="B0MLE3"/>
<comment type="caution">
    <text evidence="2">The sequence shown here is derived from an EMBL/GenBank/DDBJ whole genome shotgun (WGS) entry which is preliminary data.</text>
</comment>
<reference evidence="2" key="1">
    <citation type="submission" date="2007-10" db="EMBL/GenBank/DDBJ databases">
        <authorList>
            <person name="Fulton L."/>
            <person name="Clifton S."/>
            <person name="Fulton B."/>
            <person name="Xu J."/>
            <person name="Minx P."/>
            <person name="Pepin K.H."/>
            <person name="Johnson M."/>
            <person name="Thiruvilangam P."/>
            <person name="Bhonagiri V."/>
            <person name="Nash W.E."/>
            <person name="Mardis E.R."/>
            <person name="Wilson R.K."/>
        </authorList>
    </citation>
    <scope>NUCLEOTIDE SEQUENCE [LARGE SCALE GENOMIC DNA]</scope>
    <source>
        <strain evidence="2">DSM 15702</strain>
    </source>
</reference>
<proteinExistence type="predicted"/>
<evidence type="ECO:0000313" key="2">
    <source>
        <dbReference type="EMBL" id="EDS01427.1"/>
    </source>
</evidence>
<dbReference type="Proteomes" id="UP000005326">
    <property type="component" value="Unassembled WGS sequence"/>
</dbReference>
<evidence type="ECO:0000313" key="3">
    <source>
        <dbReference type="Proteomes" id="UP000005326"/>
    </source>
</evidence>
<name>B0MLE3_9FIRM</name>
<sequence length="43" mass="4773">MIFKGCDEDSSADIKPKRADDGERSVQSYRMNITSKLPAEIAV</sequence>
<feature type="compositionally biased region" description="Basic and acidic residues" evidence="1">
    <location>
        <begin position="12"/>
        <end position="24"/>
    </location>
</feature>
<dbReference type="EMBL" id="ABCA03000037">
    <property type="protein sequence ID" value="EDS01427.1"/>
    <property type="molecule type" value="Genomic_DNA"/>
</dbReference>